<keyword evidence="3" id="KW-1185">Reference proteome</keyword>
<evidence type="ECO:0000313" key="3">
    <source>
        <dbReference type="Proteomes" id="UP000223968"/>
    </source>
</evidence>
<dbReference type="AlphaFoldDB" id="A0A2B7WU92"/>
<protein>
    <recommendedName>
        <fullName evidence="4">Zn(2)-C6 fungal-type domain-containing protein</fullName>
    </recommendedName>
</protein>
<dbReference type="Proteomes" id="UP000223968">
    <property type="component" value="Unassembled WGS sequence"/>
</dbReference>
<organism evidence="2 3">
    <name type="scientific">Helicocarpus griseus UAMH5409</name>
    <dbReference type="NCBI Taxonomy" id="1447875"/>
    <lineage>
        <taxon>Eukaryota</taxon>
        <taxon>Fungi</taxon>
        <taxon>Dikarya</taxon>
        <taxon>Ascomycota</taxon>
        <taxon>Pezizomycotina</taxon>
        <taxon>Eurotiomycetes</taxon>
        <taxon>Eurotiomycetidae</taxon>
        <taxon>Onygenales</taxon>
        <taxon>Ajellomycetaceae</taxon>
        <taxon>Helicocarpus</taxon>
    </lineage>
</organism>
<dbReference type="OrthoDB" id="4188098at2759"/>
<evidence type="ECO:0008006" key="4">
    <source>
        <dbReference type="Google" id="ProtNLM"/>
    </source>
</evidence>
<reference evidence="2 3" key="1">
    <citation type="submission" date="2017-10" db="EMBL/GenBank/DDBJ databases">
        <title>Comparative genomics in systemic dimorphic fungi from Ajellomycetaceae.</title>
        <authorList>
            <person name="Munoz J.F."/>
            <person name="Mcewen J.G."/>
            <person name="Clay O.K."/>
            <person name="Cuomo C.A."/>
        </authorList>
    </citation>
    <scope>NUCLEOTIDE SEQUENCE [LARGE SCALE GENOMIC DNA]</scope>
    <source>
        <strain evidence="2 3">UAMH5409</strain>
    </source>
</reference>
<dbReference type="EMBL" id="PDNB01000191">
    <property type="protein sequence ID" value="PGH00117.1"/>
    <property type="molecule type" value="Genomic_DNA"/>
</dbReference>
<comment type="caution">
    <text evidence="2">The sequence shown here is derived from an EMBL/GenBank/DDBJ whole genome shotgun (WGS) entry which is preliminary data.</text>
</comment>
<sequence length="615" mass="67782">MPYSYDDLNAALDVIREERPKLTGDGLSCRFLADYVKYELRYKDPLQCPSTWVDDDTSGDFDPENRQKKIKRSVKRKAIEAPSTIFEPPTQKIKSDPFVFKFYTPASQCFLAVLAKSEAKSGSSMSSTDIGTSKDTPHPPRKSVPRTSPETAGSEPMADDRHESGKRGNESRISTLPNTELEPSGCRFCWDNYHVCWLPKETGTYPCERCLQGHMDCEDMVPVQHEKQDHAQGECLTPIGSGVCAPQSYQKREAAGGDRNHGLTENDAPAVLQQKTSLPAFSTITPKHNLGPQKGGQDDQQVHTLFSQLGDSGTSQMSTSSFQSLFLQETDQKVSAGHSVTEANSINDKAVVANTDDISLADSIKPSDYSTIILNISSVISRKRRTAGPITEKVWTSFAHPINFTYPPPLNGSRPCHWCHDFIYGMLGLGLKEVEVLDCRDGKGYTELNSSGHVAAGAEPSRMCAKCALQRVGILECTTNPAAHTIVPIEGINPKTFDFARAFNSLFSPEGSARSSSADRWCSICVNPVFYKCSGRTADGGVIDSLLETGLIVPRSCGLLLCGRCAMLMHRFKGRLAPTLEKRKKDKVEMRADIEFLNTDSELYRTYERKAVGFV</sequence>
<gene>
    <name evidence="2" type="ORF">AJ79_08300</name>
</gene>
<feature type="region of interest" description="Disordered" evidence="1">
    <location>
        <begin position="121"/>
        <end position="177"/>
    </location>
</feature>
<evidence type="ECO:0000313" key="2">
    <source>
        <dbReference type="EMBL" id="PGH00117.1"/>
    </source>
</evidence>
<proteinExistence type="predicted"/>
<accession>A0A2B7WU92</accession>
<evidence type="ECO:0000256" key="1">
    <source>
        <dbReference type="SAM" id="MobiDB-lite"/>
    </source>
</evidence>
<feature type="compositionally biased region" description="Basic and acidic residues" evidence="1">
    <location>
        <begin position="158"/>
        <end position="170"/>
    </location>
</feature>
<dbReference type="STRING" id="1447875.A0A2B7WU92"/>
<feature type="region of interest" description="Disordered" evidence="1">
    <location>
        <begin position="54"/>
        <end position="78"/>
    </location>
</feature>
<name>A0A2B7WU92_9EURO</name>